<dbReference type="Proteomes" id="UP000005283">
    <property type="component" value="Unassembled WGS sequence"/>
</dbReference>
<reference evidence="1 2" key="1">
    <citation type="submission" date="2009-12" db="EMBL/GenBank/DDBJ databases">
        <title>Genome Sequence of Prevotella buccalis ATCC 35310.</title>
        <authorList>
            <person name="Durkin A.S."/>
            <person name="Madupu R."/>
            <person name="Torralba M."/>
            <person name="Methe B."/>
            <person name="Sutton G."/>
            <person name="Strausberg R.L."/>
            <person name="Nelson K.E."/>
        </authorList>
    </citation>
    <scope>NUCLEOTIDE SEQUENCE [LARGE SCALE GENOMIC DNA]</scope>
    <source>
        <strain evidence="1 2">ATCC 35310</strain>
    </source>
</reference>
<evidence type="ECO:0000313" key="1">
    <source>
        <dbReference type="EMBL" id="EFA91653.1"/>
    </source>
</evidence>
<evidence type="ECO:0000313" key="2">
    <source>
        <dbReference type="Proteomes" id="UP000005283"/>
    </source>
</evidence>
<sequence length="49" mass="5628">MCGVNKNNLAVLYNQGVDRMKQPFTTICEKIAEWLPRLLVVLIKLLIVK</sequence>
<accession>D1W725</accession>
<gene>
    <name evidence="1" type="ORF">HMPREF0650_0680</name>
</gene>
<name>D1W725_9BACT</name>
<keyword evidence="2" id="KW-1185">Reference proteome</keyword>
<organism evidence="1 2">
    <name type="scientific">Hoylesella buccalis ATCC 35310</name>
    <dbReference type="NCBI Taxonomy" id="679190"/>
    <lineage>
        <taxon>Bacteria</taxon>
        <taxon>Pseudomonadati</taxon>
        <taxon>Bacteroidota</taxon>
        <taxon>Bacteroidia</taxon>
        <taxon>Bacteroidales</taxon>
        <taxon>Prevotellaceae</taxon>
        <taxon>Hoylesella</taxon>
    </lineage>
</organism>
<dbReference type="AlphaFoldDB" id="D1W725"/>
<proteinExistence type="predicted"/>
<dbReference type="EMBL" id="ADEG01000080">
    <property type="protein sequence ID" value="EFA91653.1"/>
    <property type="molecule type" value="Genomic_DNA"/>
</dbReference>
<protein>
    <submittedName>
        <fullName evidence="1">Uncharacterized protein</fullName>
    </submittedName>
</protein>
<comment type="caution">
    <text evidence="1">The sequence shown here is derived from an EMBL/GenBank/DDBJ whole genome shotgun (WGS) entry which is preliminary data.</text>
</comment>